<dbReference type="Pfam" id="PF13966">
    <property type="entry name" value="zf-RVT"/>
    <property type="match status" value="1"/>
</dbReference>
<dbReference type="AlphaFoldDB" id="A0AAN9SK44"/>
<dbReference type="Proteomes" id="UP001386955">
    <property type="component" value="Unassembled WGS sequence"/>
</dbReference>
<dbReference type="EMBL" id="JAYMYS010000003">
    <property type="protein sequence ID" value="KAK7399282.1"/>
    <property type="molecule type" value="Genomic_DNA"/>
</dbReference>
<comment type="caution">
    <text evidence="2">The sequence shown here is derived from an EMBL/GenBank/DDBJ whole genome shotgun (WGS) entry which is preliminary data.</text>
</comment>
<sequence length="188" mass="21284">MSIGITTNLGHYIGFQMVYGHVTKSHFDHVVDSVEKHLSYWKGKLLSHINVPNELLGLKGSNVVKAIHLAYMELCEGYWLRLGNGSSNFWFVLWMHDMFISSKAPYVHISLRVLREGLNLSVDLKGGHLKGGHVGNFLWQACCGALPTRSFLHARQLVVDPMRARCNCGNDDILHVLLHCDNALRIWH</sequence>
<gene>
    <name evidence="2" type="ORF">VNO78_10463</name>
</gene>
<accession>A0AAN9SK44</accession>
<protein>
    <recommendedName>
        <fullName evidence="1">Reverse transcriptase zinc-binding domain-containing protein</fullName>
    </recommendedName>
</protein>
<organism evidence="2 3">
    <name type="scientific">Psophocarpus tetragonolobus</name>
    <name type="common">Winged bean</name>
    <name type="synonym">Dolichos tetragonolobus</name>
    <dbReference type="NCBI Taxonomy" id="3891"/>
    <lineage>
        <taxon>Eukaryota</taxon>
        <taxon>Viridiplantae</taxon>
        <taxon>Streptophyta</taxon>
        <taxon>Embryophyta</taxon>
        <taxon>Tracheophyta</taxon>
        <taxon>Spermatophyta</taxon>
        <taxon>Magnoliopsida</taxon>
        <taxon>eudicotyledons</taxon>
        <taxon>Gunneridae</taxon>
        <taxon>Pentapetalae</taxon>
        <taxon>rosids</taxon>
        <taxon>fabids</taxon>
        <taxon>Fabales</taxon>
        <taxon>Fabaceae</taxon>
        <taxon>Papilionoideae</taxon>
        <taxon>50 kb inversion clade</taxon>
        <taxon>NPAAA clade</taxon>
        <taxon>indigoferoid/millettioid clade</taxon>
        <taxon>Phaseoleae</taxon>
        <taxon>Psophocarpus</taxon>
    </lineage>
</organism>
<reference evidence="2 3" key="1">
    <citation type="submission" date="2024-01" db="EMBL/GenBank/DDBJ databases">
        <title>The genomes of 5 underutilized Papilionoideae crops provide insights into root nodulation and disease resistanc.</title>
        <authorList>
            <person name="Jiang F."/>
        </authorList>
    </citation>
    <scope>NUCLEOTIDE SEQUENCE [LARGE SCALE GENOMIC DNA]</scope>
    <source>
        <strain evidence="2">DUOXIRENSHENG_FW03</strain>
        <tissue evidence="2">Leaves</tissue>
    </source>
</reference>
<feature type="domain" description="Reverse transcriptase zinc-binding" evidence="1">
    <location>
        <begin position="136"/>
        <end position="187"/>
    </location>
</feature>
<keyword evidence="3" id="KW-1185">Reference proteome</keyword>
<evidence type="ECO:0000313" key="2">
    <source>
        <dbReference type="EMBL" id="KAK7399282.1"/>
    </source>
</evidence>
<evidence type="ECO:0000313" key="3">
    <source>
        <dbReference type="Proteomes" id="UP001386955"/>
    </source>
</evidence>
<proteinExistence type="predicted"/>
<evidence type="ECO:0000259" key="1">
    <source>
        <dbReference type="Pfam" id="PF13966"/>
    </source>
</evidence>
<dbReference type="InterPro" id="IPR026960">
    <property type="entry name" value="RVT-Znf"/>
</dbReference>
<name>A0AAN9SK44_PSOTE</name>